<organism evidence="1 2">
    <name type="scientific">Rubroshorea leprosula</name>
    <dbReference type="NCBI Taxonomy" id="152421"/>
    <lineage>
        <taxon>Eukaryota</taxon>
        <taxon>Viridiplantae</taxon>
        <taxon>Streptophyta</taxon>
        <taxon>Embryophyta</taxon>
        <taxon>Tracheophyta</taxon>
        <taxon>Spermatophyta</taxon>
        <taxon>Magnoliopsida</taxon>
        <taxon>eudicotyledons</taxon>
        <taxon>Gunneridae</taxon>
        <taxon>Pentapetalae</taxon>
        <taxon>rosids</taxon>
        <taxon>malvids</taxon>
        <taxon>Malvales</taxon>
        <taxon>Dipterocarpaceae</taxon>
        <taxon>Rubroshorea</taxon>
    </lineage>
</organism>
<evidence type="ECO:0000313" key="1">
    <source>
        <dbReference type="EMBL" id="GKU89905.1"/>
    </source>
</evidence>
<keyword evidence="2" id="KW-1185">Reference proteome</keyword>
<accession>A0AAV5HXX9</accession>
<dbReference type="EMBL" id="BPVZ01000004">
    <property type="protein sequence ID" value="GKU89905.1"/>
    <property type="molecule type" value="Genomic_DNA"/>
</dbReference>
<dbReference type="Gene3D" id="1.25.40.20">
    <property type="entry name" value="Ankyrin repeat-containing domain"/>
    <property type="match status" value="1"/>
</dbReference>
<sequence>MAKEVALDINGENVKEMRETYVKALGNEWESIKTLYQTKRFALSYHLNPSEDAVFHIAAYKGSVDLLRVLFDMVAGPRKWDVLTMKNIQGNTLLHEVAVSKNVEAANFLVEIAHEGC</sequence>
<dbReference type="Proteomes" id="UP001054252">
    <property type="component" value="Unassembled WGS sequence"/>
</dbReference>
<proteinExistence type="predicted"/>
<evidence type="ECO:0000313" key="2">
    <source>
        <dbReference type="Proteomes" id="UP001054252"/>
    </source>
</evidence>
<gene>
    <name evidence="1" type="ORF">SLEP1_g3977</name>
</gene>
<protein>
    <submittedName>
        <fullName evidence="1">Uncharacterized protein</fullName>
    </submittedName>
</protein>
<dbReference type="InterPro" id="IPR036770">
    <property type="entry name" value="Ankyrin_rpt-contain_sf"/>
</dbReference>
<dbReference type="Pfam" id="PF13637">
    <property type="entry name" value="Ank_4"/>
    <property type="match status" value="1"/>
</dbReference>
<reference evidence="1 2" key="1">
    <citation type="journal article" date="2021" name="Commun. Biol.">
        <title>The genome of Shorea leprosula (Dipterocarpaceae) highlights the ecological relevance of drought in aseasonal tropical rainforests.</title>
        <authorList>
            <person name="Ng K.K.S."/>
            <person name="Kobayashi M.J."/>
            <person name="Fawcett J.A."/>
            <person name="Hatakeyama M."/>
            <person name="Paape T."/>
            <person name="Ng C.H."/>
            <person name="Ang C.C."/>
            <person name="Tnah L.H."/>
            <person name="Lee C.T."/>
            <person name="Nishiyama T."/>
            <person name="Sese J."/>
            <person name="O'Brien M.J."/>
            <person name="Copetti D."/>
            <person name="Mohd Noor M.I."/>
            <person name="Ong R.C."/>
            <person name="Putra M."/>
            <person name="Sireger I.Z."/>
            <person name="Indrioko S."/>
            <person name="Kosugi Y."/>
            <person name="Izuno A."/>
            <person name="Isagi Y."/>
            <person name="Lee S.L."/>
            <person name="Shimizu K.K."/>
        </authorList>
    </citation>
    <scope>NUCLEOTIDE SEQUENCE [LARGE SCALE GENOMIC DNA]</scope>
    <source>
        <strain evidence="1">214</strain>
    </source>
</reference>
<comment type="caution">
    <text evidence="1">The sequence shown here is derived from an EMBL/GenBank/DDBJ whole genome shotgun (WGS) entry which is preliminary data.</text>
</comment>
<dbReference type="SUPFAM" id="SSF48403">
    <property type="entry name" value="Ankyrin repeat"/>
    <property type="match status" value="1"/>
</dbReference>
<dbReference type="InterPro" id="IPR002110">
    <property type="entry name" value="Ankyrin_rpt"/>
</dbReference>
<dbReference type="AlphaFoldDB" id="A0AAV5HXX9"/>
<name>A0AAV5HXX9_9ROSI</name>